<keyword evidence="5" id="KW-1185">Reference proteome</keyword>
<evidence type="ECO:0000256" key="1">
    <source>
        <dbReference type="SAM" id="MobiDB-lite"/>
    </source>
</evidence>
<evidence type="ECO:0000313" key="5">
    <source>
        <dbReference type="Proteomes" id="UP001526246"/>
    </source>
</evidence>
<accession>A0ABT3JBI5</accession>
<gene>
    <name evidence="4" type="ORF">OMW55_01220</name>
</gene>
<evidence type="ECO:0000256" key="2">
    <source>
        <dbReference type="SAM" id="Phobius"/>
    </source>
</evidence>
<keyword evidence="2" id="KW-1133">Transmembrane helix</keyword>
<feature type="region of interest" description="Disordered" evidence="1">
    <location>
        <begin position="215"/>
        <end position="248"/>
    </location>
</feature>
<feature type="region of interest" description="Disordered" evidence="1">
    <location>
        <begin position="20"/>
        <end position="141"/>
    </location>
</feature>
<keyword evidence="2" id="KW-0472">Membrane</keyword>
<sequence>MSGLRRLILSLLLGAAASAAAAQSVVAPPPPSRPDTVGPEQLRDFSLGGNRQQQAEQPAATAPTRPAPATTATLPPATREQATARGSVPVARPTTQRPQPRPAPAETRPADSVTVGLPRSTPDDSAGGPTRRATSGLPTFGFPSAAPTPAPVSTLPAPLPSASTVTPVEAEESGGLIGSLLPLLALLVALGGGLLWWLRRNRDGADEESFGQLAFAGAPSPVPAPGSRPAPAPPVSAPQPTGQPAAKPASVGVVSSRLRAWLDIDIGVRVAAMTEAELQLEIDILLTNSGSAPAREIAVEALLLNAGPEQDADIARFFARPDPPEQSPDVVPPLGQLALSATLRMPRTSFVEYAAGNGKVMVPVVALSAGYRAGSSRGRTSAAFLIGRGEADAERLGPLPTDQGAKGYTRLAARRLPGGDRR</sequence>
<feature type="compositionally biased region" description="Low complexity" evidence="1">
    <location>
        <begin position="58"/>
        <end position="78"/>
    </location>
</feature>
<feature type="chain" id="PRO_5046468174" evidence="3">
    <location>
        <begin position="22"/>
        <end position="422"/>
    </location>
</feature>
<feature type="compositionally biased region" description="Pro residues" evidence="1">
    <location>
        <begin position="220"/>
        <end position="237"/>
    </location>
</feature>
<evidence type="ECO:0000313" key="4">
    <source>
        <dbReference type="EMBL" id="MCW3796431.1"/>
    </source>
</evidence>
<dbReference type="EMBL" id="JAPDOB010000001">
    <property type="protein sequence ID" value="MCW3796431.1"/>
    <property type="molecule type" value="Genomic_DNA"/>
</dbReference>
<feature type="signal peptide" evidence="3">
    <location>
        <begin position="1"/>
        <end position="21"/>
    </location>
</feature>
<keyword evidence="2" id="KW-0812">Transmembrane</keyword>
<reference evidence="4 5" key="1">
    <citation type="submission" date="2022-10" db="EMBL/GenBank/DDBJ databases">
        <title>Sphingomonas sp.</title>
        <authorList>
            <person name="Jin C."/>
        </authorList>
    </citation>
    <scope>NUCLEOTIDE SEQUENCE [LARGE SCALE GENOMIC DNA]</scope>
    <source>
        <strain evidence="4 5">BN140010</strain>
    </source>
</reference>
<name>A0ABT3JBI5_9SPHN</name>
<protein>
    <submittedName>
        <fullName evidence="4">Uncharacterized protein</fullName>
    </submittedName>
</protein>
<comment type="caution">
    <text evidence="4">The sequence shown here is derived from an EMBL/GenBank/DDBJ whole genome shotgun (WGS) entry which is preliminary data.</text>
</comment>
<dbReference type="Proteomes" id="UP001526246">
    <property type="component" value="Unassembled WGS sequence"/>
</dbReference>
<organism evidence="4 5">
    <name type="scientific">Sphingomonas arvum</name>
    <dbReference type="NCBI Taxonomy" id="2992113"/>
    <lineage>
        <taxon>Bacteria</taxon>
        <taxon>Pseudomonadati</taxon>
        <taxon>Pseudomonadota</taxon>
        <taxon>Alphaproteobacteria</taxon>
        <taxon>Sphingomonadales</taxon>
        <taxon>Sphingomonadaceae</taxon>
        <taxon>Sphingomonas</taxon>
    </lineage>
</organism>
<keyword evidence="3" id="KW-0732">Signal</keyword>
<proteinExistence type="predicted"/>
<feature type="transmembrane region" description="Helical" evidence="2">
    <location>
        <begin position="176"/>
        <end position="198"/>
    </location>
</feature>
<evidence type="ECO:0000256" key="3">
    <source>
        <dbReference type="SAM" id="SignalP"/>
    </source>
</evidence>
<dbReference type="RefSeq" id="WP_264880199.1">
    <property type="nucleotide sequence ID" value="NZ_JAPDOB010000001.1"/>
</dbReference>
<feature type="region of interest" description="Disordered" evidence="1">
    <location>
        <begin position="395"/>
        <end position="422"/>
    </location>
</feature>